<comment type="caution">
    <text evidence="1">The sequence shown here is derived from an EMBL/GenBank/DDBJ whole genome shotgun (WGS) entry which is preliminary data.</text>
</comment>
<dbReference type="RefSeq" id="WP_326091786.1">
    <property type="nucleotide sequence ID" value="NZ_JARLKZ010000034.1"/>
</dbReference>
<reference evidence="1 2" key="1">
    <citation type="submission" date="2023-03" db="EMBL/GenBank/DDBJ databases">
        <title>Bacillus Genome Sequencing.</title>
        <authorList>
            <person name="Dunlap C."/>
        </authorList>
    </citation>
    <scope>NUCLEOTIDE SEQUENCE [LARGE SCALE GENOMIC DNA]</scope>
    <source>
        <strain evidence="1 2">BD-525</strain>
    </source>
</reference>
<evidence type="ECO:0000313" key="1">
    <source>
        <dbReference type="EMBL" id="MEC0244152.1"/>
    </source>
</evidence>
<evidence type="ECO:0000313" key="2">
    <source>
        <dbReference type="Proteomes" id="UP001344632"/>
    </source>
</evidence>
<sequence length="278" mass="32058">MEYPLKKDDSIFNAVVPDDAYFSQIRACFGAHPVELKSADGTVPDKKNTDKYFASWSSDVGVEGDYAVYLYSNKPDEVQPIRFSMSFAKIHEYTVMRYDLLSNMVSEIEKKYGIFIEEQRQREIGRSSDVVEHLENLLQENSIRIGDGEGYHYEIQTLIGLFTAPQDFPEQDRQEVAKYLNTLHLLIDEIHEAFQSMSFGEEDLAHMHLLHARPRRFKEVSYDLQKVFEYLHNSSYQLSMVDYHLKRLSSAGVLPPFVGLETDKLDLQLLLLARLATG</sequence>
<name>A0ABU6GYF5_9BACL</name>
<gene>
    <name evidence="1" type="ORF">P4H66_30525</name>
</gene>
<dbReference type="Proteomes" id="UP001344632">
    <property type="component" value="Unassembled WGS sequence"/>
</dbReference>
<proteinExistence type="predicted"/>
<accession>A0ABU6GYF5</accession>
<protein>
    <submittedName>
        <fullName evidence="1">Uncharacterized protein</fullName>
    </submittedName>
</protein>
<dbReference type="EMBL" id="JARLKZ010000034">
    <property type="protein sequence ID" value="MEC0244152.1"/>
    <property type="molecule type" value="Genomic_DNA"/>
</dbReference>
<keyword evidence="2" id="KW-1185">Reference proteome</keyword>
<organism evidence="1 2">
    <name type="scientific">Paenibacillus dokdonensis</name>
    <dbReference type="NCBI Taxonomy" id="2567944"/>
    <lineage>
        <taxon>Bacteria</taxon>
        <taxon>Bacillati</taxon>
        <taxon>Bacillota</taxon>
        <taxon>Bacilli</taxon>
        <taxon>Bacillales</taxon>
        <taxon>Paenibacillaceae</taxon>
        <taxon>Paenibacillus</taxon>
    </lineage>
</organism>